<protein>
    <submittedName>
        <fullName evidence="1">Putative cytosolic protein</fullName>
    </submittedName>
</protein>
<dbReference type="AlphaFoldDB" id="A0A4Y1MQE2"/>
<dbReference type="EMBL" id="CP025187">
    <property type="protein sequence ID" value="AWV20211.1"/>
    <property type="molecule type" value="Genomic_DNA"/>
</dbReference>
<geneLocation type="plasmid" evidence="1">
    <name>p2-AD2</name>
</geneLocation>
<keyword evidence="1" id="KW-0614">Plasmid</keyword>
<organism evidence="1">
    <name type="scientific">Roseomonas mucosa</name>
    <dbReference type="NCBI Taxonomy" id="207340"/>
    <lineage>
        <taxon>Bacteria</taxon>
        <taxon>Pseudomonadati</taxon>
        <taxon>Pseudomonadota</taxon>
        <taxon>Alphaproteobacteria</taxon>
        <taxon>Acetobacterales</taxon>
        <taxon>Roseomonadaceae</taxon>
        <taxon>Roseomonas</taxon>
    </lineage>
</organism>
<accession>A0A4Y1MQE2</accession>
<reference evidence="1" key="1">
    <citation type="submission" date="2017-12" db="EMBL/GenBank/DDBJ databases">
        <authorList>
            <person name="Martens C."/>
            <person name="Dahlstrom E."/>
            <person name="Barbian K."/>
            <person name="Sykora L."/>
            <person name="Ricklefs S."/>
            <person name="Bruno D."/>
            <person name="Anzick I."/>
            <person name="Myles I."/>
            <person name="Datta S.K."/>
        </authorList>
    </citation>
    <scope>NUCLEOTIDE SEQUENCE</scope>
    <source>
        <strain evidence="1">AD2</strain>
        <plasmid evidence="1">p2-AD2</plasmid>
    </source>
</reference>
<evidence type="ECO:0000313" key="1">
    <source>
        <dbReference type="EMBL" id="AWV20211.1"/>
    </source>
</evidence>
<proteinExistence type="predicted"/>
<dbReference type="RefSeq" id="WP_099780990.1">
    <property type="nucleotide sequence ID" value="NZ_CP025187.1"/>
</dbReference>
<sequence length="248" mass="27251">MCDARDACDAPPLADRLCMEARTSSAPHEDCAAMDRLSCLLVQCDDMGLAGTAFDEAIGLANGSAERTSCSMRSASNAMPVASFLTPPLRAAGFTATAFHDAAAKATFGNQLLAFIAEDFPRRRFTQSFYRVLCQHFGMIAHYDVHGFWAEYFTTTADKLRFLEALVAHPCWGDPAFTFSDLERAVIRRLRDAGLVARFRAALLRETEAAERALLNRLQARYQPQTPPVRVPSLPAVADWASDQPSLL</sequence>
<name>A0A4Y1MQE2_9PROT</name>
<gene>
    <name evidence="1" type="ORF">RADP37_03919</name>
</gene>